<keyword evidence="8 9" id="KW-0807">Transducer</keyword>
<evidence type="ECO:0000313" key="14">
    <source>
        <dbReference type="RefSeq" id="XP_022105371.1"/>
    </source>
</evidence>
<evidence type="ECO:0000256" key="1">
    <source>
        <dbReference type="ARBA" id="ARBA00004651"/>
    </source>
</evidence>
<dbReference type="RefSeq" id="XP_022105371.1">
    <property type="nucleotide sequence ID" value="XM_022249679.1"/>
</dbReference>
<reference evidence="14" key="1">
    <citation type="submission" date="2025-08" db="UniProtKB">
        <authorList>
            <consortium name="RefSeq"/>
        </authorList>
    </citation>
    <scope>IDENTIFICATION</scope>
</reference>
<evidence type="ECO:0000256" key="11">
    <source>
        <dbReference type="SAM" id="Phobius"/>
    </source>
</evidence>
<keyword evidence="2" id="KW-1003">Cell membrane</keyword>
<dbReference type="SUPFAM" id="SSF81321">
    <property type="entry name" value="Family A G protein-coupled receptor-like"/>
    <property type="match status" value="1"/>
</dbReference>
<dbReference type="PANTHER" id="PTHR24249">
    <property type="entry name" value="HISTAMINE RECEPTOR-RELATED G-PROTEIN COUPLED RECEPTOR"/>
    <property type="match status" value="1"/>
</dbReference>
<name>A0A8B7ZPN1_ACAPL</name>
<evidence type="ECO:0000256" key="10">
    <source>
        <dbReference type="SAM" id="MobiDB-lite"/>
    </source>
</evidence>
<evidence type="ECO:0000256" key="5">
    <source>
        <dbReference type="ARBA" id="ARBA00023040"/>
    </source>
</evidence>
<dbReference type="Pfam" id="PF00001">
    <property type="entry name" value="7tm_1"/>
    <property type="match status" value="1"/>
</dbReference>
<comment type="similarity">
    <text evidence="9">Belongs to the G-protein coupled receptor 1 family.</text>
</comment>
<feature type="domain" description="G-protein coupled receptors family 1 profile" evidence="12">
    <location>
        <begin position="38"/>
        <end position="291"/>
    </location>
</feature>
<keyword evidence="6 11" id="KW-0472">Membrane</keyword>
<comment type="subcellular location">
    <subcellularLocation>
        <location evidence="1">Cell membrane</location>
        <topology evidence="1">Multi-pass membrane protein</topology>
    </subcellularLocation>
</comment>
<dbReference type="PROSITE" id="PS00237">
    <property type="entry name" value="G_PROTEIN_RECEP_F1_1"/>
    <property type="match status" value="1"/>
</dbReference>
<dbReference type="OMA" id="CTITYQS"/>
<dbReference type="GeneID" id="110987186"/>
<dbReference type="Gene3D" id="1.20.1070.10">
    <property type="entry name" value="Rhodopsin 7-helix transmembrane proteins"/>
    <property type="match status" value="1"/>
</dbReference>
<dbReference type="PRINTS" id="PR00237">
    <property type="entry name" value="GPCRRHODOPSN"/>
</dbReference>
<evidence type="ECO:0000256" key="7">
    <source>
        <dbReference type="ARBA" id="ARBA00023170"/>
    </source>
</evidence>
<evidence type="ECO:0000256" key="9">
    <source>
        <dbReference type="RuleBase" id="RU000688"/>
    </source>
</evidence>
<dbReference type="InterPro" id="IPR000276">
    <property type="entry name" value="GPCR_Rhodpsn"/>
</dbReference>
<feature type="region of interest" description="Disordered" evidence="10">
    <location>
        <begin position="320"/>
        <end position="345"/>
    </location>
</feature>
<dbReference type="CDD" id="cd00637">
    <property type="entry name" value="7tm_classA_rhodopsin-like"/>
    <property type="match status" value="1"/>
</dbReference>
<evidence type="ECO:0000256" key="4">
    <source>
        <dbReference type="ARBA" id="ARBA00022989"/>
    </source>
</evidence>
<sequence length="345" mass="37649">MSGNISSLNAFRFRVCNDAICGLKVATICSISTLTTLGNLITLIVIGSTASLRNCHGLLIMSLSLADFSTGLVASLSIYPSVCSFWPFGDITCQIAATTEAVVKKTSLLTLTLLSIERYIAVVHPLKYSRIITKQRIAAGLALCWFGPIAFFIALILTGQSSGQYVFLFHSCTITYQSQILSIALNVGLFILPSVVILSVTTVLAWLGMKKVARVRAHMIAKLTPQAGQTHQAVKFFRMIRIMAFAFYACWAPHVVIGFACLLADVRQPWGVFFATYWLHFSNSFWNVIIYSAMNKAFRRRAVSLFISPMRVRLCNSGDGSGNSLSATSRQPKITSVSAPSEGSS</sequence>
<gene>
    <name evidence="14" type="primary">LOC110987186</name>
</gene>
<evidence type="ECO:0000313" key="13">
    <source>
        <dbReference type="Proteomes" id="UP000694845"/>
    </source>
</evidence>
<accession>A0A8B7ZPN1</accession>
<evidence type="ECO:0000259" key="12">
    <source>
        <dbReference type="PROSITE" id="PS50262"/>
    </source>
</evidence>
<dbReference type="AlphaFoldDB" id="A0A8B7ZPN1"/>
<feature type="compositionally biased region" description="Polar residues" evidence="10">
    <location>
        <begin position="322"/>
        <end position="345"/>
    </location>
</feature>
<keyword evidence="7 9" id="KW-0675">Receptor</keyword>
<protein>
    <submittedName>
        <fullName evidence="14">Histamine H2 receptor-like</fullName>
    </submittedName>
</protein>
<dbReference type="PANTHER" id="PTHR24249:SF424">
    <property type="entry name" value="G-PROTEIN COUPLED RECEPTORS FAMILY 1 PROFILE DOMAIN-CONTAINING PROTEIN"/>
    <property type="match status" value="1"/>
</dbReference>
<keyword evidence="4 11" id="KW-1133">Transmembrane helix</keyword>
<feature type="transmembrane region" description="Helical" evidence="11">
    <location>
        <begin position="245"/>
        <end position="266"/>
    </location>
</feature>
<feature type="transmembrane region" description="Helical" evidence="11">
    <location>
        <begin position="272"/>
        <end position="291"/>
    </location>
</feature>
<dbReference type="GO" id="GO:0004930">
    <property type="term" value="F:G protein-coupled receptor activity"/>
    <property type="evidence" value="ECO:0007669"/>
    <property type="project" value="UniProtKB-KW"/>
</dbReference>
<proteinExistence type="inferred from homology"/>
<evidence type="ECO:0000256" key="8">
    <source>
        <dbReference type="ARBA" id="ARBA00023224"/>
    </source>
</evidence>
<dbReference type="InterPro" id="IPR017452">
    <property type="entry name" value="GPCR_Rhodpsn_7TM"/>
</dbReference>
<evidence type="ECO:0000256" key="2">
    <source>
        <dbReference type="ARBA" id="ARBA00022475"/>
    </source>
</evidence>
<dbReference type="KEGG" id="aplc:110987186"/>
<dbReference type="OrthoDB" id="6102451at2759"/>
<organism evidence="13 14">
    <name type="scientific">Acanthaster planci</name>
    <name type="common">Crown-of-thorns starfish</name>
    <dbReference type="NCBI Taxonomy" id="133434"/>
    <lineage>
        <taxon>Eukaryota</taxon>
        <taxon>Metazoa</taxon>
        <taxon>Echinodermata</taxon>
        <taxon>Eleutherozoa</taxon>
        <taxon>Asterozoa</taxon>
        <taxon>Asteroidea</taxon>
        <taxon>Valvatacea</taxon>
        <taxon>Valvatida</taxon>
        <taxon>Acanthasteridae</taxon>
        <taxon>Acanthaster</taxon>
    </lineage>
</organism>
<evidence type="ECO:0000256" key="3">
    <source>
        <dbReference type="ARBA" id="ARBA00022692"/>
    </source>
</evidence>
<feature type="transmembrane region" description="Helical" evidence="11">
    <location>
        <begin position="137"/>
        <end position="160"/>
    </location>
</feature>
<dbReference type="PROSITE" id="PS50262">
    <property type="entry name" value="G_PROTEIN_RECEP_F1_2"/>
    <property type="match status" value="1"/>
</dbReference>
<feature type="transmembrane region" description="Helical" evidence="11">
    <location>
        <begin position="21"/>
        <end position="46"/>
    </location>
</feature>
<dbReference type="GO" id="GO:0005886">
    <property type="term" value="C:plasma membrane"/>
    <property type="evidence" value="ECO:0007669"/>
    <property type="project" value="UniProtKB-SubCell"/>
</dbReference>
<keyword evidence="5 9" id="KW-0297">G-protein coupled receptor</keyword>
<keyword evidence="3 9" id="KW-0812">Transmembrane</keyword>
<feature type="transmembrane region" description="Helical" evidence="11">
    <location>
        <begin position="58"/>
        <end position="79"/>
    </location>
</feature>
<feature type="transmembrane region" description="Helical" evidence="11">
    <location>
        <begin position="180"/>
        <end position="207"/>
    </location>
</feature>
<evidence type="ECO:0000256" key="6">
    <source>
        <dbReference type="ARBA" id="ARBA00023136"/>
    </source>
</evidence>
<keyword evidence="13" id="KW-1185">Reference proteome</keyword>
<dbReference type="InterPro" id="IPR050569">
    <property type="entry name" value="TAAR"/>
</dbReference>
<dbReference type="Proteomes" id="UP000694845">
    <property type="component" value="Unplaced"/>
</dbReference>